<dbReference type="GO" id="GO:0005524">
    <property type="term" value="F:ATP binding"/>
    <property type="evidence" value="ECO:0007669"/>
    <property type="project" value="InterPro"/>
</dbReference>
<dbReference type="AlphaFoldDB" id="A0A6J7V899"/>
<proteinExistence type="predicted"/>
<reference evidence="2" key="1">
    <citation type="submission" date="2020-05" db="EMBL/GenBank/DDBJ databases">
        <authorList>
            <person name="Chiriac C."/>
            <person name="Salcher M."/>
            <person name="Ghai R."/>
            <person name="Kavagutti S V."/>
        </authorList>
    </citation>
    <scope>NUCLEOTIDE SEQUENCE</scope>
</reference>
<name>A0A6J7V899_9ZZZZ</name>
<dbReference type="PANTHER" id="PTHR30448:SF0">
    <property type="entry name" value="RNASE ADAPTER PROTEIN RAPZ"/>
    <property type="match status" value="1"/>
</dbReference>
<dbReference type="PANTHER" id="PTHR30448">
    <property type="entry name" value="RNASE ADAPTER PROTEIN RAPZ"/>
    <property type="match status" value="1"/>
</dbReference>
<dbReference type="InterPro" id="IPR005337">
    <property type="entry name" value="RapZ-like"/>
</dbReference>
<organism evidence="2">
    <name type="scientific">freshwater metagenome</name>
    <dbReference type="NCBI Taxonomy" id="449393"/>
    <lineage>
        <taxon>unclassified sequences</taxon>
        <taxon>metagenomes</taxon>
        <taxon>ecological metagenomes</taxon>
    </lineage>
</organism>
<dbReference type="InterPro" id="IPR053931">
    <property type="entry name" value="RapZ_C"/>
</dbReference>
<accession>A0A6J7V899</accession>
<protein>
    <submittedName>
        <fullName evidence="2">Unannotated protein</fullName>
    </submittedName>
</protein>
<feature type="domain" description="RapZ C-terminal" evidence="1">
    <location>
        <begin position="3"/>
        <end position="79"/>
    </location>
</feature>
<evidence type="ECO:0000259" key="1">
    <source>
        <dbReference type="Pfam" id="PF22740"/>
    </source>
</evidence>
<dbReference type="Pfam" id="PF22740">
    <property type="entry name" value="PapZ_C"/>
    <property type="match status" value="1"/>
</dbReference>
<evidence type="ECO:0000313" key="2">
    <source>
        <dbReference type="EMBL" id="CAB5074383.1"/>
    </source>
</evidence>
<gene>
    <name evidence="2" type="ORF">UFOPK4372_00853</name>
</gene>
<sequence length="82" mass="8878">MSEKVLTSEGVEEFIASYVRLINQMVPGYIREGKKFVTLAVGCTGGKHRSVAVAQELATRLCATVGSIPIDAKAVHRDMGRE</sequence>
<dbReference type="EMBL" id="CAFBQZ010000077">
    <property type="protein sequence ID" value="CAB5074383.1"/>
    <property type="molecule type" value="Genomic_DNA"/>
</dbReference>